<reference evidence="2 3" key="1">
    <citation type="submission" date="2023-10" db="EMBL/GenBank/DDBJ databases">
        <title>Niallia locisalis sp.nov. isolated from a salt pond sample.</title>
        <authorList>
            <person name="Li X.-J."/>
            <person name="Dong L."/>
        </authorList>
    </citation>
    <scope>NUCLEOTIDE SEQUENCE [LARGE SCALE GENOMIC DNA]</scope>
    <source>
        <strain evidence="2 3">DSM 29761</strain>
    </source>
</reference>
<evidence type="ECO:0000313" key="2">
    <source>
        <dbReference type="EMBL" id="WVX79003.1"/>
    </source>
</evidence>
<gene>
    <name evidence="2" type="ORF">R4Z09_16995</name>
</gene>
<dbReference type="InterPro" id="IPR025616">
    <property type="entry name" value="YpjP"/>
</dbReference>
<keyword evidence="1" id="KW-0732">Signal</keyword>
<dbReference type="RefSeq" id="WP_338447937.1">
    <property type="nucleotide sequence ID" value="NZ_CP137640.1"/>
</dbReference>
<dbReference type="Proteomes" id="UP001357223">
    <property type="component" value="Chromosome"/>
</dbReference>
<accession>A0ABZ2C6W0</accession>
<protein>
    <submittedName>
        <fullName evidence="2">YpjP family protein</fullName>
    </submittedName>
</protein>
<evidence type="ECO:0000313" key="3">
    <source>
        <dbReference type="Proteomes" id="UP001357223"/>
    </source>
</evidence>
<feature type="signal peptide" evidence="1">
    <location>
        <begin position="1"/>
        <end position="27"/>
    </location>
</feature>
<keyword evidence="3" id="KW-1185">Reference proteome</keyword>
<proteinExistence type="predicted"/>
<sequence length="194" mass="22633">MPKWLRKSLLVLVTIATFGLVTPQALLTDSPNEDKQAKRDTYEANPSINEDYFETQVFSDREQFINEMVRAAEEHSFAKFGTRIKPVIQDEFKDVILPNMEKAIAEVTSHYPDENLNQLIVSEVPSGGVSERIFHIMDNQTKKDVIRFHVRRDHPPQEDYVFNFHYHTSHDHFQTHHDLGSINWAKNTPPKWMS</sequence>
<dbReference type="EMBL" id="CP137640">
    <property type="protein sequence ID" value="WVX79003.1"/>
    <property type="molecule type" value="Genomic_DNA"/>
</dbReference>
<evidence type="ECO:0000256" key="1">
    <source>
        <dbReference type="SAM" id="SignalP"/>
    </source>
</evidence>
<feature type="chain" id="PRO_5046842597" evidence="1">
    <location>
        <begin position="28"/>
        <end position="194"/>
    </location>
</feature>
<dbReference type="Pfam" id="PF14005">
    <property type="entry name" value="YpjP"/>
    <property type="match status" value="1"/>
</dbReference>
<organism evidence="2 3">
    <name type="scientific">Niallia oryzisoli</name>
    <dbReference type="NCBI Taxonomy" id="1737571"/>
    <lineage>
        <taxon>Bacteria</taxon>
        <taxon>Bacillati</taxon>
        <taxon>Bacillota</taxon>
        <taxon>Bacilli</taxon>
        <taxon>Bacillales</taxon>
        <taxon>Bacillaceae</taxon>
        <taxon>Niallia</taxon>
    </lineage>
</organism>
<name>A0ABZ2C6W0_9BACI</name>